<accession>A0A821A6R3</accession>
<dbReference type="SUPFAM" id="SSF52540">
    <property type="entry name" value="P-loop containing nucleoside triphosphate hydrolases"/>
    <property type="match status" value="1"/>
</dbReference>
<feature type="compositionally biased region" description="Polar residues" evidence="1">
    <location>
        <begin position="207"/>
        <end position="218"/>
    </location>
</feature>
<organism evidence="3 4">
    <name type="scientific">Rotaria socialis</name>
    <dbReference type="NCBI Taxonomy" id="392032"/>
    <lineage>
        <taxon>Eukaryota</taxon>
        <taxon>Metazoa</taxon>
        <taxon>Spiralia</taxon>
        <taxon>Gnathifera</taxon>
        <taxon>Rotifera</taxon>
        <taxon>Eurotatoria</taxon>
        <taxon>Bdelloidea</taxon>
        <taxon>Philodinida</taxon>
        <taxon>Philodinidae</taxon>
        <taxon>Rotaria</taxon>
    </lineage>
</organism>
<dbReference type="EMBL" id="CAJOBQ010002634">
    <property type="protein sequence ID" value="CAF4571178.1"/>
    <property type="molecule type" value="Genomic_DNA"/>
</dbReference>
<keyword evidence="2" id="KW-0812">Transmembrane</keyword>
<dbReference type="Gene3D" id="3.40.50.300">
    <property type="entry name" value="P-loop containing nucleotide triphosphate hydrolases"/>
    <property type="match status" value="1"/>
</dbReference>
<keyword evidence="2" id="KW-1133">Transmembrane helix</keyword>
<evidence type="ECO:0000313" key="4">
    <source>
        <dbReference type="Proteomes" id="UP000663862"/>
    </source>
</evidence>
<sequence length="928" mass="106131">MQACVYSFRVFFLGQEKSLDRKKYELWTDLLEDVFQLFKDVDINKDNVILTQRDDNDKERLLTGVPKLLEEGHYGTIYIKCVHPVCAMCLNPFGILDKQLPLECPQVKCDEQYCGDCVQAIRGIDNKYPFICMVCKGSTIPRRNELIEEHLIWKHFGKLYGTENFLAFKSKLELDSYSDIVNDIRLRRNHLQSRINTFEKKRKSSDSTDPSNNNLQNSDSKDPLIQDVANMIIELDKLIIELENIGSCMDEHATIIDECLAAYQDRLKHFDKLCEALSKEIKLTETNTRCISIKIADSQQQQTQDIYHMNDLCKLLPQQNVANIDKILADIMFRKKTIEPYLASLDLFLEDQPQNITTFNSSICNAKEMLKAICERCIDQYGDYLADDRLKHIPCSKFILLLENLRVKTERLDIKANFSKVISLNEIWQNSHSSDEQFKPKVIELFKAVELDLAQIFYNRNYIRSIPFKVGVIGDGCVGKSTLIGKLSECVDQSVSTVASGRSTFGYLQIDTFINECPHKTIPITFIDLEGAIDTNNAVFIGNYKELIKKADCDLYLLVFHDSFDDDLHGGWHKYIKEELQRDCLLVRNKVDRLFLDLFKERKKQDYTPKLNPRYLTDRIIRDLRKQVGFTKTRKSLSGTVYLTAAACDTVLATEDFAKFDIDELKKTIILMATKNTRVARIRDLAVLAVINTINTCFRRAYVVSKLKYQVLATLSSIIPFADEVPVYFGQEKIRQVFGIHDNMWITNCFKRKKDSLQEYLSKYPLMVSESKLQSGCFAYLAKSTTEESSQRIGIEARKYIQAKEMNRNNMISSIGRKIEPCLNTTAITLGALGKISDDALRTAGVATSGAVRALSITGIAAGAALIPICAAWSYYSSGKRMNRYLHELCNDMLIIFEYFVTIVCIEKREDLQSSGKCQECPSMAELS</sequence>
<name>A0A821A6R3_9BILA</name>
<protein>
    <submittedName>
        <fullName evidence="3">Uncharacterized protein</fullName>
    </submittedName>
</protein>
<reference evidence="3" key="1">
    <citation type="submission" date="2021-02" db="EMBL/GenBank/DDBJ databases">
        <authorList>
            <person name="Nowell W R."/>
        </authorList>
    </citation>
    <scope>NUCLEOTIDE SEQUENCE</scope>
</reference>
<dbReference type="AlphaFoldDB" id="A0A821A6R3"/>
<comment type="caution">
    <text evidence="3">The sequence shown here is derived from an EMBL/GenBank/DDBJ whole genome shotgun (WGS) entry which is preliminary data.</text>
</comment>
<dbReference type="InterPro" id="IPR027417">
    <property type="entry name" value="P-loop_NTPase"/>
</dbReference>
<evidence type="ECO:0000313" key="3">
    <source>
        <dbReference type="EMBL" id="CAF4571178.1"/>
    </source>
</evidence>
<feature type="region of interest" description="Disordered" evidence="1">
    <location>
        <begin position="197"/>
        <end position="221"/>
    </location>
</feature>
<proteinExistence type="predicted"/>
<dbReference type="CDD" id="cd00882">
    <property type="entry name" value="Ras_like_GTPase"/>
    <property type="match status" value="1"/>
</dbReference>
<feature type="transmembrane region" description="Helical" evidence="2">
    <location>
        <begin position="854"/>
        <end position="876"/>
    </location>
</feature>
<dbReference type="Proteomes" id="UP000663862">
    <property type="component" value="Unassembled WGS sequence"/>
</dbReference>
<evidence type="ECO:0000256" key="1">
    <source>
        <dbReference type="SAM" id="MobiDB-lite"/>
    </source>
</evidence>
<evidence type="ECO:0000256" key="2">
    <source>
        <dbReference type="SAM" id="Phobius"/>
    </source>
</evidence>
<gene>
    <name evidence="3" type="ORF">TSG867_LOCUS25968</name>
</gene>
<keyword evidence="2" id="KW-0472">Membrane</keyword>